<reference evidence="3" key="1">
    <citation type="submission" date="2017-02" db="UniProtKB">
        <authorList>
            <consortium name="WormBaseParasite"/>
        </authorList>
    </citation>
    <scope>IDENTIFICATION</scope>
</reference>
<gene>
    <name evidence="1" type="ORF">EVEC_LOCUS1158</name>
</gene>
<evidence type="ECO:0000313" key="1">
    <source>
        <dbReference type="EMBL" id="VDD86015.1"/>
    </source>
</evidence>
<sequence>MEKNWTKINRCREDISLRSSNVRKPHMETSLYSCRNDRRYCRYNTSNKYLLGVKRNIVYSQMSTFTLY</sequence>
<organism evidence="3">
    <name type="scientific">Enterobius vermicularis</name>
    <name type="common">Human pinworm</name>
    <dbReference type="NCBI Taxonomy" id="51028"/>
    <lineage>
        <taxon>Eukaryota</taxon>
        <taxon>Metazoa</taxon>
        <taxon>Ecdysozoa</taxon>
        <taxon>Nematoda</taxon>
        <taxon>Chromadorea</taxon>
        <taxon>Rhabditida</taxon>
        <taxon>Spirurina</taxon>
        <taxon>Oxyuridomorpha</taxon>
        <taxon>Oxyuroidea</taxon>
        <taxon>Oxyuridae</taxon>
        <taxon>Enterobius</taxon>
    </lineage>
</organism>
<accession>A0A0N4UVH8</accession>
<dbReference type="Proteomes" id="UP000274131">
    <property type="component" value="Unassembled WGS sequence"/>
</dbReference>
<evidence type="ECO:0000313" key="2">
    <source>
        <dbReference type="Proteomes" id="UP000274131"/>
    </source>
</evidence>
<reference evidence="1 2" key="2">
    <citation type="submission" date="2018-10" db="EMBL/GenBank/DDBJ databases">
        <authorList>
            <consortium name="Pathogen Informatics"/>
        </authorList>
    </citation>
    <scope>NUCLEOTIDE SEQUENCE [LARGE SCALE GENOMIC DNA]</scope>
</reference>
<dbReference type="EMBL" id="UXUI01007176">
    <property type="protein sequence ID" value="VDD86015.1"/>
    <property type="molecule type" value="Genomic_DNA"/>
</dbReference>
<evidence type="ECO:0000313" key="3">
    <source>
        <dbReference type="WBParaSite" id="EVEC_0000145001-mRNA-1"/>
    </source>
</evidence>
<protein>
    <submittedName>
        <fullName evidence="3">Ovule protein</fullName>
    </submittedName>
</protein>
<dbReference type="WBParaSite" id="EVEC_0000145001-mRNA-1">
    <property type="protein sequence ID" value="EVEC_0000145001-mRNA-1"/>
    <property type="gene ID" value="EVEC_0000145001"/>
</dbReference>
<proteinExistence type="predicted"/>
<dbReference type="AlphaFoldDB" id="A0A0N4UVH8"/>
<keyword evidence="2" id="KW-1185">Reference proteome</keyword>
<name>A0A0N4UVH8_ENTVE</name>